<gene>
    <name evidence="3" type="ORF">LY71_106125</name>
</gene>
<feature type="transmembrane region" description="Helical" evidence="2">
    <location>
        <begin position="334"/>
        <end position="362"/>
    </location>
</feature>
<feature type="compositionally biased region" description="Low complexity" evidence="1">
    <location>
        <begin position="722"/>
        <end position="733"/>
    </location>
</feature>
<feature type="transmembrane region" description="Helical" evidence="2">
    <location>
        <begin position="529"/>
        <end position="547"/>
    </location>
</feature>
<name>A0A2T0TUZ6_9ACTN</name>
<evidence type="ECO:0000256" key="1">
    <source>
        <dbReference type="SAM" id="MobiDB-lite"/>
    </source>
</evidence>
<dbReference type="Proteomes" id="UP000239210">
    <property type="component" value="Unassembled WGS sequence"/>
</dbReference>
<evidence type="ECO:0000313" key="4">
    <source>
        <dbReference type="Proteomes" id="UP000239210"/>
    </source>
</evidence>
<protein>
    <submittedName>
        <fullName evidence="3">Capsular polysaccharide biosynthesis protein</fullName>
    </submittedName>
</protein>
<keyword evidence="2" id="KW-1133">Transmembrane helix</keyword>
<feature type="transmembrane region" description="Helical" evidence="2">
    <location>
        <begin position="374"/>
        <end position="395"/>
    </location>
</feature>
<evidence type="ECO:0000256" key="2">
    <source>
        <dbReference type="SAM" id="Phobius"/>
    </source>
</evidence>
<organism evidence="3 4">
    <name type="scientific">Geodermatophilus tzadiensis</name>
    <dbReference type="NCBI Taxonomy" id="1137988"/>
    <lineage>
        <taxon>Bacteria</taxon>
        <taxon>Bacillati</taxon>
        <taxon>Actinomycetota</taxon>
        <taxon>Actinomycetes</taxon>
        <taxon>Geodermatophilales</taxon>
        <taxon>Geodermatophilaceae</taxon>
        <taxon>Geodermatophilus</taxon>
    </lineage>
</organism>
<comment type="caution">
    <text evidence="3">The sequence shown here is derived from an EMBL/GenBank/DDBJ whole genome shotgun (WGS) entry which is preliminary data.</text>
</comment>
<keyword evidence="2" id="KW-0812">Transmembrane</keyword>
<feature type="transmembrane region" description="Helical" evidence="2">
    <location>
        <begin position="407"/>
        <end position="426"/>
    </location>
</feature>
<dbReference type="AlphaFoldDB" id="A0A2T0TUZ6"/>
<feature type="region of interest" description="Disordered" evidence="1">
    <location>
        <begin position="722"/>
        <end position="744"/>
    </location>
</feature>
<dbReference type="EMBL" id="PVTG01000006">
    <property type="protein sequence ID" value="PRY49348.1"/>
    <property type="molecule type" value="Genomic_DNA"/>
</dbReference>
<accession>A0A2T0TUZ6</accession>
<keyword evidence="4" id="KW-1185">Reference proteome</keyword>
<reference evidence="3 4" key="1">
    <citation type="submission" date="2018-03" db="EMBL/GenBank/DDBJ databases">
        <title>Genomic Encyclopedia of Archaeal and Bacterial Type Strains, Phase II (KMG-II): from individual species to whole genera.</title>
        <authorList>
            <person name="Goeker M."/>
        </authorList>
    </citation>
    <scope>NUCLEOTIDE SEQUENCE [LARGE SCALE GENOMIC DNA]</scope>
    <source>
        <strain evidence="3 4">DSM 45416</strain>
    </source>
</reference>
<sequence>MTLTAYAAAVVRRWPWVVLAGLVGALLGPGLAPAATYEAGTELYVGVARVDDREDAVYAALLREEVLPTLAELARSAPDGAGAEGTTVRAELVEDTSVLRVSVGAATPQLAAARADAVADAVRDRARTTYRDADGAPLLTVATVAPATPPRVPASRDGTTLAALGTAGGAALAALGAGLLEGARPRVHTAAQVPGAPVLAAPGGRGRRRAARRAVRVDRLRTLLGSGAGGRPVALVGSSPHRAGLTRELAAGGVLDVVDGPGRSPGGVVVVAEAGRTTVRQLDADLAAVRDGGAAVRGVVVDGHARGGRLAALLDRVEPRAAVRPWTSPTGWCALLALAVAGADLSLPLAATSGLVVTALLLPLWGPALRRYRGGVPLAVLTGLGLLSGLLLARWSAVDHAVAPLEAAATGFAVLTGLGTVGLLLWARTVLPLRAVGVAFGVGQLVHGLLRVPVSDNPVKFELSFPLTVVLLSLVVGRRRPGASLAVLGGMGLLNVLNDARSAFALCLAAAAAVVWQARPGVAGRAVRWGRGAVLLLVGGTAAYALLSELLVSGALGAGLQARSAAQVAQSGSLLVGGRPEWTATWSLVQSRPLGFGLGTVPSPGDVQLGASGIAAVNDPTAEGYLQHYLLDGRFELHSVVADLWSNLGPLGLLLGLTMAGLLVAALAVRLARREAPALLCFLVPTALWFLAFGPLPTDLDAVTLAVGLALLPRAAAAPPVAQPPAVAEPGPVRGRVPVGTPAG</sequence>
<evidence type="ECO:0000313" key="3">
    <source>
        <dbReference type="EMBL" id="PRY49348.1"/>
    </source>
</evidence>
<feature type="transmembrane region" description="Helical" evidence="2">
    <location>
        <begin position="676"/>
        <end position="696"/>
    </location>
</feature>
<proteinExistence type="predicted"/>
<feature type="transmembrane region" description="Helical" evidence="2">
    <location>
        <begin position="648"/>
        <end position="669"/>
    </location>
</feature>
<dbReference type="OrthoDB" id="5181551at2"/>
<keyword evidence="2" id="KW-0472">Membrane</keyword>
<dbReference type="RefSeq" id="WP_106276985.1">
    <property type="nucleotide sequence ID" value="NZ_PVTG01000006.1"/>
</dbReference>